<evidence type="ECO:0000313" key="3">
    <source>
        <dbReference type="Proteomes" id="UP000295110"/>
    </source>
</evidence>
<keyword evidence="3" id="KW-1185">Reference proteome</keyword>
<evidence type="ECO:0000256" key="1">
    <source>
        <dbReference type="SAM" id="SignalP"/>
    </source>
</evidence>
<organism evidence="2 3">
    <name type="scientific">Roseateles saccharophilus</name>
    <name type="common">Pseudomonas saccharophila</name>
    <dbReference type="NCBI Taxonomy" id="304"/>
    <lineage>
        <taxon>Bacteria</taxon>
        <taxon>Pseudomonadati</taxon>
        <taxon>Pseudomonadota</taxon>
        <taxon>Betaproteobacteria</taxon>
        <taxon>Burkholderiales</taxon>
        <taxon>Sphaerotilaceae</taxon>
        <taxon>Roseateles</taxon>
    </lineage>
</organism>
<proteinExistence type="predicted"/>
<dbReference type="Proteomes" id="UP000295110">
    <property type="component" value="Unassembled WGS sequence"/>
</dbReference>
<sequence>MKLSPSLIVLALSAVALPAFADEPAPADPLSFNIGAVTEYRYRGISQSRLQPALQGGIDYAAANGFYVGTWASTIKWIKDIPGGGNADAEIDIYGGYKSEVAKGLTLDVGGLQYWYPGNKLSSAGLANANTFELYGALSFGPVTAKYSHSLTNLFGNPDSKNSGYLDVSASFDLGDGLSLAPHVGHQTIKHTASGSYTDYSLTLTKDWSGLALSGAVVGTDANKSFYASPANGKFLGKTTLVVGLKKTF</sequence>
<name>A0A4R3UIZ2_ROSSA</name>
<reference evidence="2 3" key="1">
    <citation type="submission" date="2019-03" db="EMBL/GenBank/DDBJ databases">
        <title>Genomic Encyclopedia of Type Strains, Phase IV (KMG-IV): sequencing the most valuable type-strain genomes for metagenomic binning, comparative biology and taxonomic classification.</title>
        <authorList>
            <person name="Goeker M."/>
        </authorList>
    </citation>
    <scope>NUCLEOTIDE SEQUENCE [LARGE SCALE GENOMIC DNA]</scope>
    <source>
        <strain evidence="2 3">DSM 654</strain>
    </source>
</reference>
<comment type="caution">
    <text evidence="2">The sequence shown here is derived from an EMBL/GenBank/DDBJ whole genome shotgun (WGS) entry which is preliminary data.</text>
</comment>
<dbReference type="InterPro" id="IPR010239">
    <property type="entry name" value="CHP02001"/>
</dbReference>
<feature type="signal peptide" evidence="1">
    <location>
        <begin position="1"/>
        <end position="21"/>
    </location>
</feature>
<gene>
    <name evidence="2" type="ORF">EV671_104220</name>
</gene>
<dbReference type="OrthoDB" id="9793561at2"/>
<dbReference type="NCBIfam" id="TIGR02001">
    <property type="entry name" value="gcw_chp"/>
    <property type="match status" value="1"/>
</dbReference>
<evidence type="ECO:0000313" key="2">
    <source>
        <dbReference type="EMBL" id="TCU88270.1"/>
    </source>
</evidence>
<feature type="chain" id="PRO_5020338450" evidence="1">
    <location>
        <begin position="22"/>
        <end position="249"/>
    </location>
</feature>
<protein>
    <submittedName>
        <fullName evidence="2">Uncharacterized protein (TIGR02001 family)</fullName>
    </submittedName>
</protein>
<dbReference type="EMBL" id="SMBU01000042">
    <property type="protein sequence ID" value="TCU88270.1"/>
    <property type="molecule type" value="Genomic_DNA"/>
</dbReference>
<dbReference type="AlphaFoldDB" id="A0A4R3UIZ2"/>
<accession>A0A4R3UIZ2</accession>
<keyword evidence="1" id="KW-0732">Signal</keyword>
<dbReference type="RefSeq" id="WP_132576202.1">
    <property type="nucleotide sequence ID" value="NZ_CBCSGL010000052.1"/>
</dbReference>
<dbReference type="Pfam" id="PF09694">
    <property type="entry name" value="Gcw_chp"/>
    <property type="match status" value="1"/>
</dbReference>